<evidence type="ECO:0000256" key="2">
    <source>
        <dbReference type="SAM" id="Phobius"/>
    </source>
</evidence>
<keyword evidence="1" id="KW-0175">Coiled coil</keyword>
<dbReference type="InterPro" id="IPR050445">
    <property type="entry name" value="Bact_polysacc_biosynth/exp"/>
</dbReference>
<dbReference type="PANTHER" id="PTHR32309">
    <property type="entry name" value="TYROSINE-PROTEIN KINASE"/>
    <property type="match status" value="1"/>
</dbReference>
<dbReference type="SUPFAM" id="SSF52540">
    <property type="entry name" value="P-loop containing nucleoside triphosphate hydrolases"/>
    <property type="match status" value="1"/>
</dbReference>
<keyword evidence="2" id="KW-1133">Transmembrane helix</keyword>
<protein>
    <submittedName>
        <fullName evidence="3">Mrp family chromosome partitioning ATPase</fullName>
    </submittedName>
</protein>
<evidence type="ECO:0000313" key="4">
    <source>
        <dbReference type="Proteomes" id="UP000245880"/>
    </source>
</evidence>
<evidence type="ECO:0000313" key="3">
    <source>
        <dbReference type="EMBL" id="PWJ58775.1"/>
    </source>
</evidence>
<name>A0A316ALV9_9BACT</name>
<dbReference type="AlphaFoldDB" id="A0A316ALV9"/>
<reference evidence="3 4" key="1">
    <citation type="submission" date="2018-03" db="EMBL/GenBank/DDBJ databases">
        <title>Genomic Encyclopedia of Archaeal and Bacterial Type Strains, Phase II (KMG-II): from individual species to whole genera.</title>
        <authorList>
            <person name="Goeker M."/>
        </authorList>
    </citation>
    <scope>NUCLEOTIDE SEQUENCE [LARGE SCALE GENOMIC DNA]</scope>
    <source>
        <strain evidence="3 4">DSM 100346</strain>
    </source>
</reference>
<keyword evidence="4" id="KW-1185">Reference proteome</keyword>
<keyword evidence="2" id="KW-0472">Membrane</keyword>
<dbReference type="Gene3D" id="3.40.50.300">
    <property type="entry name" value="P-loop containing nucleotide triphosphate hydrolases"/>
    <property type="match status" value="1"/>
</dbReference>
<dbReference type="OrthoDB" id="972983at2"/>
<keyword evidence="2" id="KW-0812">Transmembrane</keyword>
<dbReference type="PANTHER" id="PTHR32309:SF13">
    <property type="entry name" value="FERRIC ENTEROBACTIN TRANSPORT PROTEIN FEPE"/>
    <property type="match status" value="1"/>
</dbReference>
<organism evidence="3 4">
    <name type="scientific">Dyadobacter jejuensis</name>
    <dbReference type="NCBI Taxonomy" id="1082580"/>
    <lineage>
        <taxon>Bacteria</taxon>
        <taxon>Pseudomonadati</taxon>
        <taxon>Bacteroidota</taxon>
        <taxon>Cytophagia</taxon>
        <taxon>Cytophagales</taxon>
        <taxon>Spirosomataceae</taxon>
        <taxon>Dyadobacter</taxon>
    </lineage>
</organism>
<comment type="caution">
    <text evidence="3">The sequence shown here is derived from an EMBL/GenBank/DDBJ whole genome shotgun (WGS) entry which is preliminary data.</text>
</comment>
<dbReference type="GO" id="GO:0004713">
    <property type="term" value="F:protein tyrosine kinase activity"/>
    <property type="evidence" value="ECO:0007669"/>
    <property type="project" value="TreeGrafter"/>
</dbReference>
<accession>A0A316ALV9</accession>
<proteinExistence type="predicted"/>
<dbReference type="EMBL" id="QGDT01000003">
    <property type="protein sequence ID" value="PWJ58775.1"/>
    <property type="molecule type" value="Genomic_DNA"/>
</dbReference>
<dbReference type="InterPro" id="IPR027417">
    <property type="entry name" value="P-loop_NTPase"/>
</dbReference>
<feature type="coiled-coil region" evidence="1">
    <location>
        <begin position="246"/>
        <end position="320"/>
    </location>
</feature>
<feature type="transmembrane region" description="Helical" evidence="2">
    <location>
        <begin position="456"/>
        <end position="480"/>
    </location>
</feature>
<sequence>MNEFLLFFRLLYRNKWKIILIPLGTLIVCYFLVKELPSDYTSHGSLATGLVDKTEEIISIGEEDQESEINRKFENLIQMLRQKRILSQVSYALLIHELEAKPVDQFRVPVEGIKKMNAAEKAKYIRLLKQKLSRREDLLPGNPENNFLIAVLKEMSFDPQSLSGVYTIFRQGNSDYISIDATAHTPQESEFLVNSLIEHFVGFVSNRLVDNNEKAMEFLANFLEGKRSALTERMNVLREFKIRNRVLNLNEQARSLYGQIAEYEAKREIAGKEILAYSEEIRKIDKKFDPKERRYLEKSISNVNQQIVSSKERLRALNQAYVASNFSPTIKQQLDSTQHILNEQIAQVSDQYLYDPLILKDKLVTQKLTAELALDLAGNSIQSINKELQRLNKKFDELVPNEAQIQELETGITIATSEYMEALQRYNDVALASSFPVRLKPAEQAMPGNLKPSKKIIILALSGIVSFSFCIFFFFIVWYFDKSIRYPLQLASQTQVPVLGYLNYIPSPAELLKLDQSTSSKAMNQYQKLMRSIRYEVDESKVDPKVVVVTSLGEGEGKSTLSTGLSWAYNKINKRVLLIDGNLTNPSITAEHGPSVFLENIKEQLPAALTMPSEMQHVSTVGNLGGDISLQELLTRDERSLLMDFAKTHFDVILIDSESLEARNKAKEWIDHADVVLAVYAAGKTLDQDDLTRIEYLKRLEGKFAGWVLTGTRDITEKNIAST</sequence>
<gene>
    <name evidence="3" type="ORF">CLV98_103142</name>
</gene>
<dbReference type="RefSeq" id="WP_109673712.1">
    <property type="nucleotide sequence ID" value="NZ_QGDT01000003.1"/>
</dbReference>
<evidence type="ECO:0000256" key="1">
    <source>
        <dbReference type="SAM" id="Coils"/>
    </source>
</evidence>
<dbReference type="Proteomes" id="UP000245880">
    <property type="component" value="Unassembled WGS sequence"/>
</dbReference>
<dbReference type="GO" id="GO:0005886">
    <property type="term" value="C:plasma membrane"/>
    <property type="evidence" value="ECO:0007669"/>
    <property type="project" value="TreeGrafter"/>
</dbReference>